<dbReference type="EMBL" id="JBHUIR010000029">
    <property type="protein sequence ID" value="MFD2259841.1"/>
    <property type="molecule type" value="Genomic_DNA"/>
</dbReference>
<dbReference type="Proteomes" id="UP001597373">
    <property type="component" value="Unassembled WGS sequence"/>
</dbReference>
<gene>
    <name evidence="2" type="ORF">ACFSMZ_08690</name>
</gene>
<accession>A0ABW5DH70</accession>
<name>A0ABW5DH70_9HYPH</name>
<dbReference type="Pfam" id="PF06037">
    <property type="entry name" value="DUF922"/>
    <property type="match status" value="1"/>
</dbReference>
<comment type="caution">
    <text evidence="2">The sequence shown here is derived from an EMBL/GenBank/DDBJ whole genome shotgun (WGS) entry which is preliminary data.</text>
</comment>
<dbReference type="GO" id="GO:0008233">
    <property type="term" value="F:peptidase activity"/>
    <property type="evidence" value="ECO:0007669"/>
    <property type="project" value="UniProtKB-KW"/>
</dbReference>
<keyword evidence="2" id="KW-0645">Protease</keyword>
<proteinExistence type="predicted"/>
<feature type="signal peptide" evidence="1">
    <location>
        <begin position="1"/>
        <end position="22"/>
    </location>
</feature>
<sequence>MLSRLVIAAATAATVCTTGAVAAEWEPIEKIETYAIRGTSGIGLYRSIGENGPGTGKGRAIAITDFSLKWSRDYRPRDGGCVLAAARPHLTIVYRLPRPANKLPEDVQALWDTFIRGVEAHERVHGRMIIETVKKIEAATVGTFVPDDPGCRKVRKEVERRTVPIVEEQRRQSRAFDREELSDGGNVHKLVLGLVNGLAASTEPLP</sequence>
<protein>
    <submittedName>
        <fullName evidence="2">DUF922 domain-containing Zn-dependent protease</fullName>
    </submittedName>
</protein>
<keyword evidence="2" id="KW-0378">Hydrolase</keyword>
<organism evidence="2 3">
    <name type="scientific">Chelativorans composti</name>
    <dbReference type="NCBI Taxonomy" id="768533"/>
    <lineage>
        <taxon>Bacteria</taxon>
        <taxon>Pseudomonadati</taxon>
        <taxon>Pseudomonadota</taxon>
        <taxon>Alphaproteobacteria</taxon>
        <taxon>Hyphomicrobiales</taxon>
        <taxon>Phyllobacteriaceae</taxon>
        <taxon>Chelativorans</taxon>
    </lineage>
</organism>
<evidence type="ECO:0000313" key="3">
    <source>
        <dbReference type="Proteomes" id="UP001597373"/>
    </source>
</evidence>
<evidence type="ECO:0000256" key="1">
    <source>
        <dbReference type="SAM" id="SignalP"/>
    </source>
</evidence>
<keyword evidence="1" id="KW-0732">Signal</keyword>
<dbReference type="GO" id="GO:0006508">
    <property type="term" value="P:proteolysis"/>
    <property type="evidence" value="ECO:0007669"/>
    <property type="project" value="UniProtKB-KW"/>
</dbReference>
<keyword evidence="3" id="KW-1185">Reference proteome</keyword>
<dbReference type="PIRSF" id="PIRSF010521">
    <property type="entry name" value="DUF922_bac"/>
    <property type="match status" value="1"/>
</dbReference>
<evidence type="ECO:0000313" key="2">
    <source>
        <dbReference type="EMBL" id="MFD2259841.1"/>
    </source>
</evidence>
<dbReference type="RefSeq" id="WP_345097713.1">
    <property type="nucleotide sequence ID" value="NZ_BAABGS010000008.1"/>
</dbReference>
<feature type="chain" id="PRO_5047462971" evidence="1">
    <location>
        <begin position="23"/>
        <end position="206"/>
    </location>
</feature>
<reference evidence="3" key="1">
    <citation type="journal article" date="2019" name="Int. J. Syst. Evol. Microbiol.">
        <title>The Global Catalogue of Microorganisms (GCM) 10K type strain sequencing project: providing services to taxonomists for standard genome sequencing and annotation.</title>
        <authorList>
            <consortium name="The Broad Institute Genomics Platform"/>
            <consortium name="The Broad Institute Genome Sequencing Center for Infectious Disease"/>
            <person name="Wu L."/>
            <person name="Ma J."/>
        </authorList>
    </citation>
    <scope>NUCLEOTIDE SEQUENCE [LARGE SCALE GENOMIC DNA]</scope>
    <source>
        <strain evidence="3">KCTC 23707</strain>
    </source>
</reference>
<dbReference type="InterPro" id="IPR010321">
    <property type="entry name" value="DUF922"/>
</dbReference>